<keyword evidence="3" id="KW-0274">FAD</keyword>
<dbReference type="Gene3D" id="1.10.8.260">
    <property type="entry name" value="HI0933 insert domain-like"/>
    <property type="match status" value="1"/>
</dbReference>
<dbReference type="Gene3D" id="2.40.30.10">
    <property type="entry name" value="Translation factors"/>
    <property type="match status" value="1"/>
</dbReference>
<organism evidence="6 7">
    <name type="scientific">Emcibacter nanhaiensis</name>
    <dbReference type="NCBI Taxonomy" id="1505037"/>
    <lineage>
        <taxon>Bacteria</taxon>
        <taxon>Pseudomonadati</taxon>
        <taxon>Pseudomonadota</taxon>
        <taxon>Alphaproteobacteria</taxon>
        <taxon>Emcibacterales</taxon>
        <taxon>Emcibacteraceae</taxon>
        <taxon>Emcibacter</taxon>
    </lineage>
</organism>
<dbReference type="EMBL" id="VFIY01000005">
    <property type="protein sequence ID" value="TPD61785.1"/>
    <property type="molecule type" value="Genomic_DNA"/>
</dbReference>
<comment type="cofactor">
    <cofactor evidence="1">
        <name>FAD</name>
        <dbReference type="ChEBI" id="CHEBI:57692"/>
    </cofactor>
</comment>
<comment type="caution">
    <text evidence="6">The sequence shown here is derived from an EMBL/GenBank/DDBJ whole genome shotgun (WGS) entry which is preliminary data.</text>
</comment>
<evidence type="ECO:0000313" key="7">
    <source>
        <dbReference type="Proteomes" id="UP000319148"/>
    </source>
</evidence>
<feature type="domain" description="RsdA/BaiN/AoA(So)-like Rossmann fold-like" evidence="4">
    <location>
        <begin position="25"/>
        <end position="410"/>
    </location>
</feature>
<dbReference type="Proteomes" id="UP000319148">
    <property type="component" value="Unassembled WGS sequence"/>
</dbReference>
<dbReference type="PRINTS" id="PR00368">
    <property type="entry name" value="FADPNR"/>
</dbReference>
<dbReference type="PANTHER" id="PTHR42887">
    <property type="entry name" value="OS12G0638800 PROTEIN"/>
    <property type="match status" value="1"/>
</dbReference>
<dbReference type="Pfam" id="PF03486">
    <property type="entry name" value="HI0933_like"/>
    <property type="match status" value="1"/>
</dbReference>
<evidence type="ECO:0000256" key="1">
    <source>
        <dbReference type="ARBA" id="ARBA00001974"/>
    </source>
</evidence>
<dbReference type="InterPro" id="IPR036188">
    <property type="entry name" value="FAD/NAD-bd_sf"/>
</dbReference>
<evidence type="ECO:0000259" key="5">
    <source>
        <dbReference type="Pfam" id="PF22780"/>
    </source>
</evidence>
<dbReference type="SUPFAM" id="SSF51905">
    <property type="entry name" value="FAD/NAD(P)-binding domain"/>
    <property type="match status" value="1"/>
</dbReference>
<dbReference type="InterPro" id="IPR004792">
    <property type="entry name" value="BaiN-like"/>
</dbReference>
<evidence type="ECO:0000259" key="4">
    <source>
        <dbReference type="Pfam" id="PF03486"/>
    </source>
</evidence>
<dbReference type="Gene3D" id="3.50.50.60">
    <property type="entry name" value="FAD/NAD(P)-binding domain"/>
    <property type="match status" value="1"/>
</dbReference>
<accession>A0A501PNB6</accession>
<proteinExistence type="predicted"/>
<gene>
    <name evidence="6" type="ORF">FIV46_06135</name>
</gene>
<evidence type="ECO:0000256" key="3">
    <source>
        <dbReference type="ARBA" id="ARBA00022827"/>
    </source>
</evidence>
<evidence type="ECO:0000313" key="6">
    <source>
        <dbReference type="EMBL" id="TPD61785.1"/>
    </source>
</evidence>
<keyword evidence="2" id="KW-0285">Flavoprotein</keyword>
<dbReference type="InterPro" id="IPR057661">
    <property type="entry name" value="RsdA/BaiN/AoA(So)_Rossmann"/>
</dbReference>
<reference evidence="7" key="1">
    <citation type="submission" date="2019-06" db="EMBL/GenBank/DDBJ databases">
        <title>The complete genome of Emcibacter congregatus ZYLT.</title>
        <authorList>
            <person name="Zhao Z."/>
        </authorList>
    </citation>
    <scope>NUCLEOTIDE SEQUENCE [LARGE SCALE GENOMIC DNA]</scope>
    <source>
        <strain evidence="7">MCCC 1A06723</strain>
    </source>
</reference>
<dbReference type="OrthoDB" id="9773233at2"/>
<dbReference type="NCBIfam" id="TIGR00275">
    <property type="entry name" value="aminoacetone oxidase family FAD-binding enzyme"/>
    <property type="match status" value="1"/>
</dbReference>
<dbReference type="InterPro" id="IPR023166">
    <property type="entry name" value="BaiN-like_dom_sf"/>
</dbReference>
<dbReference type="AlphaFoldDB" id="A0A501PNB6"/>
<dbReference type="InterPro" id="IPR055178">
    <property type="entry name" value="RsdA/BaiN/AoA(So)-like_dom"/>
</dbReference>
<evidence type="ECO:0000256" key="2">
    <source>
        <dbReference type="ARBA" id="ARBA00022630"/>
    </source>
</evidence>
<dbReference type="PANTHER" id="PTHR42887:SF2">
    <property type="entry name" value="OS12G0638800 PROTEIN"/>
    <property type="match status" value="1"/>
</dbReference>
<dbReference type="SUPFAM" id="SSF160996">
    <property type="entry name" value="HI0933 insert domain-like"/>
    <property type="match status" value="1"/>
</dbReference>
<dbReference type="Pfam" id="PF22780">
    <property type="entry name" value="HI0933_like_1st"/>
    <property type="match status" value="1"/>
</dbReference>
<feature type="domain" description="RsdA/BaiN/AoA(So)-like insert" evidence="5">
    <location>
        <begin position="208"/>
        <end position="357"/>
    </location>
</feature>
<keyword evidence="7" id="KW-1185">Reference proteome</keyword>
<sequence length="412" mass="45255">METTSSSKPESLPAARSGVQPEPFDVLIIGAGAAGLMCAIEAGKRGLKVLVLDHAKKPAEKIRISGGGRCNFTNIHAAPENYISQNPRFCVSALRRYRPQDFINLVDRYQIKWHEKTLGQLFCDNSSQDIIGMLFRECERAGVAIITSSEIDEISHKDELFRLTTSRGPYACRKLVVACGGPSIPKMGASNFGYRIARQFGLKVIEPRPGLVPLTFSGPLKEKLAALSGVSQEVEVRFGKVKFREALLFTHRGLSGPAILQISSYWREGEPLRLNLLPDHDLFALLKDAKEATPKQELITVLTDHLPRRLAQFIVEETGVDGRLADLSHKKLQAVAAMVNDWQVLPNGTEGYRTAEVTVGGVDTDELSSKTFEAKKVPGLYFIGEVVDVTGHLGGYNFQWAWASGHACGQLI</sequence>
<dbReference type="RefSeq" id="WP_139939508.1">
    <property type="nucleotide sequence ID" value="NZ_JBHSYP010000003.1"/>
</dbReference>
<protein>
    <submittedName>
        <fullName evidence="6">NAD(P)/FAD-dependent oxidoreductase</fullName>
    </submittedName>
</protein>
<dbReference type="PRINTS" id="PR00411">
    <property type="entry name" value="PNDRDTASEI"/>
</dbReference>
<name>A0A501PNB6_9PROT</name>